<feature type="compositionally biased region" description="Basic and acidic residues" evidence="1">
    <location>
        <begin position="47"/>
        <end position="62"/>
    </location>
</feature>
<protein>
    <submittedName>
        <fullName evidence="2">Uncharacterized protein</fullName>
    </submittedName>
</protein>
<comment type="caution">
    <text evidence="2">The sequence shown here is derived from an EMBL/GenBank/DDBJ whole genome shotgun (WGS) entry which is preliminary data.</text>
</comment>
<dbReference type="EMBL" id="JAQJAE010000004">
    <property type="protein sequence ID" value="KAJ5598590.1"/>
    <property type="molecule type" value="Genomic_DNA"/>
</dbReference>
<gene>
    <name evidence="2" type="ORF">N7537_008674</name>
</gene>
<evidence type="ECO:0000313" key="3">
    <source>
        <dbReference type="Proteomes" id="UP001213799"/>
    </source>
</evidence>
<name>A0AAD6E0X4_9EURO</name>
<dbReference type="GeneID" id="81589970"/>
<evidence type="ECO:0000313" key="2">
    <source>
        <dbReference type="EMBL" id="KAJ5598590.1"/>
    </source>
</evidence>
<reference evidence="2" key="2">
    <citation type="submission" date="2023-01" db="EMBL/GenBank/DDBJ databases">
        <authorList>
            <person name="Petersen C."/>
        </authorList>
    </citation>
    <scope>NUCLEOTIDE SEQUENCE</scope>
    <source>
        <strain evidence="2">IBT 12815</strain>
    </source>
</reference>
<dbReference type="RefSeq" id="XP_056751804.1">
    <property type="nucleotide sequence ID" value="XM_056899728.1"/>
</dbReference>
<keyword evidence="3" id="KW-1185">Reference proteome</keyword>
<organism evidence="2 3">
    <name type="scientific">Penicillium hordei</name>
    <dbReference type="NCBI Taxonomy" id="40994"/>
    <lineage>
        <taxon>Eukaryota</taxon>
        <taxon>Fungi</taxon>
        <taxon>Dikarya</taxon>
        <taxon>Ascomycota</taxon>
        <taxon>Pezizomycotina</taxon>
        <taxon>Eurotiomycetes</taxon>
        <taxon>Eurotiomycetidae</taxon>
        <taxon>Eurotiales</taxon>
        <taxon>Aspergillaceae</taxon>
        <taxon>Penicillium</taxon>
    </lineage>
</organism>
<feature type="compositionally biased region" description="Polar residues" evidence="1">
    <location>
        <begin position="71"/>
        <end position="89"/>
    </location>
</feature>
<evidence type="ECO:0000256" key="1">
    <source>
        <dbReference type="SAM" id="MobiDB-lite"/>
    </source>
</evidence>
<feature type="region of interest" description="Disordered" evidence="1">
    <location>
        <begin position="23"/>
        <end position="133"/>
    </location>
</feature>
<sequence length="133" mass="14976">MQRYIARSSTTYVPRLTRAIAQKAHSANQGDQKFNVGATFPDDFEDSPLKSEILEKRNRNEGVEPSYHPVRTSSDISHNVTPLNINDQNIYEIYESIQGKPPSPPKSAKTAKPTQKKQPDPAGEEREPELDEL</sequence>
<dbReference type="AlphaFoldDB" id="A0AAD6E0X4"/>
<proteinExistence type="predicted"/>
<accession>A0AAD6E0X4</accession>
<dbReference type="Proteomes" id="UP001213799">
    <property type="component" value="Unassembled WGS sequence"/>
</dbReference>
<reference evidence="2" key="1">
    <citation type="journal article" date="2023" name="IMA Fungus">
        <title>Comparative genomic study of the Penicillium genus elucidates a diverse pangenome and 15 lateral gene transfer events.</title>
        <authorList>
            <person name="Petersen C."/>
            <person name="Sorensen T."/>
            <person name="Nielsen M.R."/>
            <person name="Sondergaard T.E."/>
            <person name="Sorensen J.L."/>
            <person name="Fitzpatrick D.A."/>
            <person name="Frisvad J.C."/>
            <person name="Nielsen K.L."/>
        </authorList>
    </citation>
    <scope>NUCLEOTIDE SEQUENCE</scope>
    <source>
        <strain evidence="2">IBT 12815</strain>
    </source>
</reference>